<sequence length="126" mass="14367">MTTLDFADIHSLDQIAGASLQQLDRLEFGVIGFDDEGIVRFYNATESRYSGLSVEKVVGMHLFTVVAPCMNNYMVAQKYEDALVHGRELDEAIDYVLTLRMRPTLVKLRMMARPGLPLRYLLLHRC</sequence>
<dbReference type="Pfam" id="PF00989">
    <property type="entry name" value="PAS"/>
    <property type="match status" value="1"/>
</dbReference>
<dbReference type="InterPro" id="IPR013767">
    <property type="entry name" value="PAS_fold"/>
</dbReference>
<dbReference type="AlphaFoldDB" id="A0A239L508"/>
<dbReference type="SUPFAM" id="SSF55785">
    <property type="entry name" value="PYP-like sensor domain (PAS domain)"/>
    <property type="match status" value="1"/>
</dbReference>
<keyword evidence="3" id="KW-1185">Reference proteome</keyword>
<dbReference type="OrthoDB" id="8564681at2"/>
<reference evidence="2 3" key="1">
    <citation type="submission" date="2017-06" db="EMBL/GenBank/DDBJ databases">
        <authorList>
            <person name="Kim H.J."/>
            <person name="Triplett B.A."/>
        </authorList>
    </citation>
    <scope>NUCLEOTIDE SEQUENCE [LARGE SCALE GENOMIC DNA]</scope>
    <source>
        <strain evidence="2 3">U15</strain>
    </source>
</reference>
<dbReference type="InterPro" id="IPR000014">
    <property type="entry name" value="PAS"/>
</dbReference>
<name>A0A239L508_9BURK</name>
<feature type="domain" description="PAS" evidence="1">
    <location>
        <begin position="23"/>
        <end position="86"/>
    </location>
</feature>
<accession>A0A239L508</accession>
<dbReference type="InterPro" id="IPR035965">
    <property type="entry name" value="PAS-like_dom_sf"/>
</dbReference>
<dbReference type="RefSeq" id="WP_089401255.1">
    <property type="nucleotide sequence ID" value="NZ_FZOT01000019.1"/>
</dbReference>
<dbReference type="GO" id="GO:0006355">
    <property type="term" value="P:regulation of DNA-templated transcription"/>
    <property type="evidence" value="ECO:0007669"/>
    <property type="project" value="InterPro"/>
</dbReference>
<organism evidence="2 3">
    <name type="scientific">Noviherbaspirillum humi</name>
    <dbReference type="NCBI Taxonomy" id="1688639"/>
    <lineage>
        <taxon>Bacteria</taxon>
        <taxon>Pseudomonadati</taxon>
        <taxon>Pseudomonadota</taxon>
        <taxon>Betaproteobacteria</taxon>
        <taxon>Burkholderiales</taxon>
        <taxon>Oxalobacteraceae</taxon>
        <taxon>Noviherbaspirillum</taxon>
    </lineage>
</organism>
<evidence type="ECO:0000313" key="2">
    <source>
        <dbReference type="EMBL" id="SNT25531.1"/>
    </source>
</evidence>
<evidence type="ECO:0000313" key="3">
    <source>
        <dbReference type="Proteomes" id="UP000198284"/>
    </source>
</evidence>
<dbReference type="Proteomes" id="UP000198284">
    <property type="component" value="Unassembled WGS sequence"/>
</dbReference>
<proteinExistence type="predicted"/>
<dbReference type="Gene3D" id="3.30.450.20">
    <property type="entry name" value="PAS domain"/>
    <property type="match status" value="1"/>
</dbReference>
<dbReference type="EMBL" id="FZOT01000019">
    <property type="protein sequence ID" value="SNT25531.1"/>
    <property type="molecule type" value="Genomic_DNA"/>
</dbReference>
<gene>
    <name evidence="2" type="ORF">SAMN06265795_11962</name>
</gene>
<dbReference type="PROSITE" id="PS50112">
    <property type="entry name" value="PAS"/>
    <property type="match status" value="1"/>
</dbReference>
<protein>
    <submittedName>
        <fullName evidence="2">Photoactive yellow protein</fullName>
    </submittedName>
</protein>
<evidence type="ECO:0000259" key="1">
    <source>
        <dbReference type="PROSITE" id="PS50112"/>
    </source>
</evidence>